<dbReference type="Gene3D" id="3.90.110.10">
    <property type="entry name" value="Lactate dehydrogenase/glycoside hydrolase, family 4, C-terminal"/>
    <property type="match status" value="1"/>
</dbReference>
<evidence type="ECO:0000256" key="4">
    <source>
        <dbReference type="RuleBase" id="RU003369"/>
    </source>
</evidence>
<feature type="domain" description="Lactate/malate dehydrogenase N-terminal" evidence="5">
    <location>
        <begin position="8"/>
        <end position="139"/>
    </location>
</feature>
<dbReference type="InterPro" id="IPR001236">
    <property type="entry name" value="Lactate/malate_DH_N"/>
</dbReference>
<organism evidence="7 8">
    <name type="scientific">Streptomyces atrovirens</name>
    <dbReference type="NCBI Taxonomy" id="285556"/>
    <lineage>
        <taxon>Bacteria</taxon>
        <taxon>Bacillati</taxon>
        <taxon>Actinomycetota</taxon>
        <taxon>Actinomycetes</taxon>
        <taxon>Kitasatosporales</taxon>
        <taxon>Streptomycetaceae</taxon>
        <taxon>Streptomyces</taxon>
    </lineage>
</organism>
<dbReference type="PANTHER" id="PTHR43128:SF16">
    <property type="entry name" value="L-LACTATE DEHYDROGENASE"/>
    <property type="match status" value="1"/>
</dbReference>
<dbReference type="PANTHER" id="PTHR43128">
    <property type="entry name" value="L-2-HYDROXYCARBOXYLATE DEHYDROGENASE (NAD(P)(+))"/>
    <property type="match status" value="1"/>
</dbReference>
<proteinExistence type="inferred from homology"/>
<evidence type="ECO:0000259" key="5">
    <source>
        <dbReference type="Pfam" id="PF00056"/>
    </source>
</evidence>
<dbReference type="SUPFAM" id="SSF51735">
    <property type="entry name" value="NAD(P)-binding Rossmann-fold domains"/>
    <property type="match status" value="1"/>
</dbReference>
<keyword evidence="3" id="KW-0520">NAD</keyword>
<keyword evidence="8" id="KW-1185">Reference proteome</keyword>
<comment type="similarity">
    <text evidence="1">Belongs to the LDH/MDH superfamily. LDH family.</text>
</comment>
<evidence type="ECO:0000313" key="7">
    <source>
        <dbReference type="EMBL" id="MFC5239065.1"/>
    </source>
</evidence>
<dbReference type="InterPro" id="IPR022383">
    <property type="entry name" value="Lactate/malate_DH_C"/>
</dbReference>
<dbReference type="PRINTS" id="PR00086">
    <property type="entry name" value="LLDHDRGNASE"/>
</dbReference>
<dbReference type="InterPro" id="IPR001557">
    <property type="entry name" value="L-lactate/malate_DH"/>
</dbReference>
<evidence type="ECO:0000256" key="2">
    <source>
        <dbReference type="ARBA" id="ARBA00023002"/>
    </source>
</evidence>
<evidence type="ECO:0000259" key="6">
    <source>
        <dbReference type="Pfam" id="PF02866"/>
    </source>
</evidence>
<dbReference type="Pfam" id="PF00056">
    <property type="entry name" value="Ldh_1_N"/>
    <property type="match status" value="1"/>
</dbReference>
<reference evidence="8" key="1">
    <citation type="journal article" date="2019" name="Int. J. Syst. Evol. Microbiol.">
        <title>The Global Catalogue of Microorganisms (GCM) 10K type strain sequencing project: providing services to taxonomists for standard genome sequencing and annotation.</title>
        <authorList>
            <consortium name="The Broad Institute Genomics Platform"/>
            <consortium name="The Broad Institute Genome Sequencing Center for Infectious Disease"/>
            <person name="Wu L."/>
            <person name="Ma J."/>
        </authorList>
    </citation>
    <scope>NUCLEOTIDE SEQUENCE [LARGE SCALE GENOMIC DNA]</scope>
    <source>
        <strain evidence="8">CGMCC 4.7131</strain>
    </source>
</reference>
<dbReference type="Pfam" id="PF02866">
    <property type="entry name" value="Ldh_1_C"/>
    <property type="match status" value="1"/>
</dbReference>
<keyword evidence="2 4" id="KW-0560">Oxidoreductase</keyword>
<gene>
    <name evidence="7" type="ORF">ACFPWV_03895</name>
</gene>
<evidence type="ECO:0000256" key="1">
    <source>
        <dbReference type="ARBA" id="ARBA00006054"/>
    </source>
</evidence>
<name>A0ABW0DM13_9ACTN</name>
<dbReference type="RefSeq" id="WP_344561293.1">
    <property type="nucleotide sequence ID" value="NZ_BAAATG010000021.1"/>
</dbReference>
<dbReference type="SUPFAM" id="SSF56327">
    <property type="entry name" value="LDH C-terminal domain-like"/>
    <property type="match status" value="1"/>
</dbReference>
<dbReference type="EMBL" id="JBHSKN010000004">
    <property type="protein sequence ID" value="MFC5239065.1"/>
    <property type="molecule type" value="Genomic_DNA"/>
</dbReference>
<dbReference type="PIRSF" id="PIRSF000102">
    <property type="entry name" value="Lac_mal_DH"/>
    <property type="match status" value="1"/>
</dbReference>
<comment type="caution">
    <text evidence="7">The sequence shown here is derived from an EMBL/GenBank/DDBJ whole genome shotgun (WGS) entry which is preliminary data.</text>
</comment>
<evidence type="ECO:0000256" key="3">
    <source>
        <dbReference type="ARBA" id="ARBA00023027"/>
    </source>
</evidence>
<sequence length="308" mass="31794">MTTVAPAVGVIGAGAVGQAVGAALVCAGLCDRLLIASRSTDQAAALADDLNDMRAAAGSRVRAHVVSVPELRSCPAVVVAARARFTNTRDRDIRMGGLHANTPALRALAEEFRSYPGTLLVVTNPVDLMTRLIAETSGCARVFGLGSSLDTARYRLTLARLLDVPVAAVRGHVIGEHGEAAVVCASSTTVNGAPVHVPLGRVRAELAERPGRISAGIGRTRYGPAGALVSALRLALGVEDGVTELSAPYEGVCLGIPLQFTGGRPLPCVPPLNEAEARQLEAARSKLRAAYQAVRGIPSPPLPSGRKS</sequence>
<accession>A0ABW0DM13</accession>
<dbReference type="InterPro" id="IPR036291">
    <property type="entry name" value="NAD(P)-bd_dom_sf"/>
</dbReference>
<dbReference type="Proteomes" id="UP001596035">
    <property type="component" value="Unassembled WGS sequence"/>
</dbReference>
<dbReference type="InterPro" id="IPR015955">
    <property type="entry name" value="Lactate_DH/Glyco_Ohase_4_C"/>
</dbReference>
<protein>
    <submittedName>
        <fullName evidence="7">NAD(P)-binding domain-containing protein</fullName>
    </submittedName>
</protein>
<dbReference type="Gene3D" id="3.40.50.720">
    <property type="entry name" value="NAD(P)-binding Rossmann-like Domain"/>
    <property type="match status" value="1"/>
</dbReference>
<evidence type="ECO:0000313" key="8">
    <source>
        <dbReference type="Proteomes" id="UP001596035"/>
    </source>
</evidence>
<feature type="domain" description="Lactate/malate dehydrogenase C-terminal" evidence="6">
    <location>
        <begin position="148"/>
        <end position="196"/>
    </location>
</feature>